<organism evidence="1 2">
    <name type="scientific">Comamonas suwonensis</name>
    <dbReference type="NCBI Taxonomy" id="2606214"/>
    <lineage>
        <taxon>Bacteria</taxon>
        <taxon>Pseudomonadati</taxon>
        <taxon>Pseudomonadota</taxon>
        <taxon>Betaproteobacteria</taxon>
        <taxon>Burkholderiales</taxon>
        <taxon>Comamonadaceae</taxon>
        <taxon>Comamonas</taxon>
    </lineage>
</organism>
<proteinExistence type="predicted"/>
<sequence>MTDHRYPTVVLLGMPHALSRSMAHALLQAWEQGANKGSQNAWQCLAPQASEAWPQEALVYVLGQDWRDSDPADPTIARQISAWREQLDAEQRPYVMLYGKPSAQWLQLAESLKSVAPDADWNWISAQNPWKPSARMRLKGCEQCDDPECEQALFAQLKKAS</sequence>
<protein>
    <submittedName>
        <fullName evidence="1">Uncharacterized protein</fullName>
    </submittedName>
</protein>
<name>A0A843B280_9BURK</name>
<dbReference type="RefSeq" id="WP_198460689.1">
    <property type="nucleotide sequence ID" value="NZ_JABBCQ020000011.1"/>
</dbReference>
<keyword evidence="2" id="KW-1185">Reference proteome</keyword>
<reference evidence="1" key="1">
    <citation type="submission" date="2020-12" db="EMBL/GenBank/DDBJ databases">
        <title>Comamonas sp. nov., isolated from stream water.</title>
        <authorList>
            <person name="Park K.-H."/>
        </authorList>
    </citation>
    <scope>NUCLEOTIDE SEQUENCE</scope>
    <source>
        <strain evidence="1">EJ-4</strain>
    </source>
</reference>
<comment type="caution">
    <text evidence="1">The sequence shown here is derived from an EMBL/GenBank/DDBJ whole genome shotgun (WGS) entry which is preliminary data.</text>
</comment>
<evidence type="ECO:0000313" key="2">
    <source>
        <dbReference type="Proteomes" id="UP000530032"/>
    </source>
</evidence>
<gene>
    <name evidence="1" type="ORF">HF327_013665</name>
</gene>
<dbReference type="EMBL" id="JABBCQ020000011">
    <property type="protein sequence ID" value="MBI1625546.1"/>
    <property type="molecule type" value="Genomic_DNA"/>
</dbReference>
<accession>A0A843B280</accession>
<evidence type="ECO:0000313" key="1">
    <source>
        <dbReference type="EMBL" id="MBI1625546.1"/>
    </source>
</evidence>
<dbReference type="AlphaFoldDB" id="A0A843B280"/>
<dbReference type="Proteomes" id="UP000530032">
    <property type="component" value="Unassembled WGS sequence"/>
</dbReference>